<dbReference type="AlphaFoldDB" id="A0A382SDE2"/>
<sequence length="103" mass="11746">MTKLNPTLKSNYSSSIDSDITVKSLKINASNIAKKSKSDRVSLTESSKEKSLIDRKNIVSDVRYDLVRRYREILANGSYQVKSEELADKIVQKVKENKNRILI</sequence>
<gene>
    <name evidence="2" type="ORF">METZ01_LOCUS360091</name>
</gene>
<accession>A0A382SDE2</accession>
<dbReference type="Pfam" id="PF04316">
    <property type="entry name" value="FlgM"/>
    <property type="match status" value="1"/>
</dbReference>
<proteinExistence type="predicted"/>
<name>A0A382SDE2_9ZZZZ</name>
<dbReference type="SUPFAM" id="SSF101498">
    <property type="entry name" value="Anti-sigma factor FlgM"/>
    <property type="match status" value="1"/>
</dbReference>
<feature type="domain" description="Anti-sigma-28 factor FlgM C-terminal" evidence="1">
    <location>
        <begin position="39"/>
        <end position="91"/>
    </location>
</feature>
<evidence type="ECO:0000313" key="2">
    <source>
        <dbReference type="EMBL" id="SVD07237.1"/>
    </source>
</evidence>
<organism evidence="2">
    <name type="scientific">marine metagenome</name>
    <dbReference type="NCBI Taxonomy" id="408172"/>
    <lineage>
        <taxon>unclassified sequences</taxon>
        <taxon>metagenomes</taxon>
        <taxon>ecological metagenomes</taxon>
    </lineage>
</organism>
<dbReference type="InterPro" id="IPR031316">
    <property type="entry name" value="FlgM_C"/>
</dbReference>
<evidence type="ECO:0000259" key="1">
    <source>
        <dbReference type="Pfam" id="PF04316"/>
    </source>
</evidence>
<protein>
    <recommendedName>
        <fullName evidence="1">Anti-sigma-28 factor FlgM C-terminal domain-containing protein</fullName>
    </recommendedName>
</protein>
<dbReference type="InterPro" id="IPR035890">
    <property type="entry name" value="Anti-sigma-28_factor_FlgM_sf"/>
</dbReference>
<reference evidence="2" key="1">
    <citation type="submission" date="2018-05" db="EMBL/GenBank/DDBJ databases">
        <authorList>
            <person name="Lanie J.A."/>
            <person name="Ng W.-L."/>
            <person name="Kazmierczak K.M."/>
            <person name="Andrzejewski T.M."/>
            <person name="Davidsen T.M."/>
            <person name="Wayne K.J."/>
            <person name="Tettelin H."/>
            <person name="Glass J.I."/>
            <person name="Rusch D."/>
            <person name="Podicherti R."/>
            <person name="Tsui H.-C.T."/>
            <person name="Winkler M.E."/>
        </authorList>
    </citation>
    <scope>NUCLEOTIDE SEQUENCE</scope>
</reference>
<dbReference type="EMBL" id="UINC01127845">
    <property type="protein sequence ID" value="SVD07237.1"/>
    <property type="molecule type" value="Genomic_DNA"/>
</dbReference>